<protein>
    <submittedName>
        <fullName evidence="6">Metalloregulator ArsR/SmtB family transcription factor</fullName>
    </submittedName>
</protein>
<dbReference type="EMBL" id="BAAANY010000014">
    <property type="protein sequence ID" value="GAA1686281.1"/>
    <property type="molecule type" value="Genomic_DNA"/>
</dbReference>
<keyword evidence="3" id="KW-0804">Transcription</keyword>
<dbReference type="Pfam" id="PF12840">
    <property type="entry name" value="HTH_20"/>
    <property type="match status" value="1"/>
</dbReference>
<dbReference type="Pfam" id="PF00581">
    <property type="entry name" value="Rhodanese"/>
    <property type="match status" value="1"/>
</dbReference>
<dbReference type="SUPFAM" id="SSF52821">
    <property type="entry name" value="Rhodanese/Cell cycle control phosphatase"/>
    <property type="match status" value="1"/>
</dbReference>
<dbReference type="CDD" id="cd00090">
    <property type="entry name" value="HTH_ARSR"/>
    <property type="match status" value="1"/>
</dbReference>
<dbReference type="InterPro" id="IPR001307">
    <property type="entry name" value="Thiosulphate_STrfase_CS"/>
</dbReference>
<dbReference type="Gene3D" id="1.10.10.10">
    <property type="entry name" value="Winged helix-like DNA-binding domain superfamily/Winged helix DNA-binding domain"/>
    <property type="match status" value="1"/>
</dbReference>
<dbReference type="PANTHER" id="PTHR43132:SF8">
    <property type="entry name" value="HTH-TYPE TRANSCRIPTIONAL REGULATOR KMTR"/>
    <property type="match status" value="1"/>
</dbReference>
<keyword evidence="1" id="KW-0805">Transcription regulation</keyword>
<reference evidence="7" key="1">
    <citation type="journal article" date="2019" name="Int. J. Syst. Evol. Microbiol.">
        <title>The Global Catalogue of Microorganisms (GCM) 10K type strain sequencing project: providing services to taxonomists for standard genome sequencing and annotation.</title>
        <authorList>
            <consortium name="The Broad Institute Genomics Platform"/>
            <consortium name="The Broad Institute Genome Sequencing Center for Infectious Disease"/>
            <person name="Wu L."/>
            <person name="Ma J."/>
        </authorList>
    </citation>
    <scope>NUCLEOTIDE SEQUENCE [LARGE SCALE GENOMIC DNA]</scope>
    <source>
        <strain evidence="7">JCM 14718</strain>
    </source>
</reference>
<dbReference type="InterPro" id="IPR036390">
    <property type="entry name" value="WH_DNA-bd_sf"/>
</dbReference>
<evidence type="ECO:0000256" key="1">
    <source>
        <dbReference type="ARBA" id="ARBA00023015"/>
    </source>
</evidence>
<dbReference type="PROSITE" id="PS00380">
    <property type="entry name" value="RHODANESE_1"/>
    <property type="match status" value="1"/>
</dbReference>
<dbReference type="InterPro" id="IPR036873">
    <property type="entry name" value="Rhodanese-like_dom_sf"/>
</dbReference>
<dbReference type="PROSITE" id="PS50206">
    <property type="entry name" value="RHODANESE_3"/>
    <property type="match status" value="1"/>
</dbReference>
<dbReference type="Proteomes" id="UP001500618">
    <property type="component" value="Unassembled WGS sequence"/>
</dbReference>
<dbReference type="InterPro" id="IPR001763">
    <property type="entry name" value="Rhodanese-like_dom"/>
</dbReference>
<dbReference type="InterPro" id="IPR001845">
    <property type="entry name" value="HTH_ArsR_DNA-bd_dom"/>
</dbReference>
<evidence type="ECO:0000313" key="7">
    <source>
        <dbReference type="Proteomes" id="UP001500618"/>
    </source>
</evidence>
<gene>
    <name evidence="6" type="ORF">GCM10009765_39650</name>
</gene>
<evidence type="ECO:0000256" key="2">
    <source>
        <dbReference type="ARBA" id="ARBA00023125"/>
    </source>
</evidence>
<evidence type="ECO:0000313" key="6">
    <source>
        <dbReference type="EMBL" id="GAA1686281.1"/>
    </source>
</evidence>
<dbReference type="PANTHER" id="PTHR43132">
    <property type="entry name" value="ARSENICAL RESISTANCE OPERON REPRESSOR ARSR-RELATED"/>
    <property type="match status" value="1"/>
</dbReference>
<organism evidence="6 7">
    <name type="scientific">Fodinicola feengrottensis</name>
    <dbReference type="NCBI Taxonomy" id="435914"/>
    <lineage>
        <taxon>Bacteria</taxon>
        <taxon>Bacillati</taxon>
        <taxon>Actinomycetota</taxon>
        <taxon>Actinomycetes</taxon>
        <taxon>Mycobacteriales</taxon>
        <taxon>Fodinicola</taxon>
    </lineage>
</organism>
<dbReference type="CDD" id="cd00158">
    <property type="entry name" value="RHOD"/>
    <property type="match status" value="1"/>
</dbReference>
<dbReference type="SMART" id="SM00418">
    <property type="entry name" value="HTH_ARSR"/>
    <property type="match status" value="1"/>
</dbReference>
<evidence type="ECO:0000259" key="5">
    <source>
        <dbReference type="PROSITE" id="PS50987"/>
    </source>
</evidence>
<comment type="caution">
    <text evidence="6">The sequence shown here is derived from an EMBL/GenBank/DDBJ whole genome shotgun (WGS) entry which is preliminary data.</text>
</comment>
<dbReference type="RefSeq" id="WP_344311717.1">
    <property type="nucleotide sequence ID" value="NZ_BAAANY010000014.1"/>
</dbReference>
<keyword evidence="2" id="KW-0238">DNA-binding</keyword>
<dbReference type="InterPro" id="IPR036388">
    <property type="entry name" value="WH-like_DNA-bd_sf"/>
</dbReference>
<dbReference type="InterPro" id="IPR051011">
    <property type="entry name" value="Metal_resp_trans_reg"/>
</dbReference>
<accession>A0ABP4TDG5</accession>
<name>A0ABP4TDG5_9ACTN</name>
<keyword evidence="7" id="KW-1185">Reference proteome</keyword>
<sequence length="220" mass="24258">MSEFVEEPVYAQLARVGKALSSPVRLRLLDLLDQGERSVEQLADDAGVGLKNTSAQLQQLRAAHLIVARRDGNRVLYRLADRDVSTFLGQLQDFAAHRLADLRDAVGELLEEPAEWAPVTAEELQRQLDNPAVLVVDVRSAAEYAAGHLPGAISVPGRQLRDRLDDLPVDREIVAYCQGPYCVASPQAVRLLREHGRRARSLAGGATRWRRTGQPLETSL</sequence>
<proteinExistence type="predicted"/>
<feature type="domain" description="HTH arsR-type" evidence="5">
    <location>
        <begin position="5"/>
        <end position="99"/>
    </location>
</feature>
<evidence type="ECO:0000259" key="4">
    <source>
        <dbReference type="PROSITE" id="PS50206"/>
    </source>
</evidence>
<feature type="domain" description="Rhodanese" evidence="4">
    <location>
        <begin position="129"/>
        <end position="218"/>
    </location>
</feature>
<dbReference type="Gene3D" id="3.40.250.10">
    <property type="entry name" value="Rhodanese-like domain"/>
    <property type="match status" value="1"/>
</dbReference>
<dbReference type="InterPro" id="IPR011991">
    <property type="entry name" value="ArsR-like_HTH"/>
</dbReference>
<dbReference type="PROSITE" id="PS50987">
    <property type="entry name" value="HTH_ARSR_2"/>
    <property type="match status" value="1"/>
</dbReference>
<dbReference type="NCBIfam" id="NF033788">
    <property type="entry name" value="HTH_metalloreg"/>
    <property type="match status" value="1"/>
</dbReference>
<dbReference type="SUPFAM" id="SSF46785">
    <property type="entry name" value="Winged helix' DNA-binding domain"/>
    <property type="match status" value="1"/>
</dbReference>
<dbReference type="SMART" id="SM00450">
    <property type="entry name" value="RHOD"/>
    <property type="match status" value="1"/>
</dbReference>
<evidence type="ECO:0000256" key="3">
    <source>
        <dbReference type="ARBA" id="ARBA00023163"/>
    </source>
</evidence>